<dbReference type="AlphaFoldDB" id="X8CMX8"/>
<accession>X8CMX8</accession>
<evidence type="ECO:0000256" key="1">
    <source>
        <dbReference type="SAM" id="MobiDB-lite"/>
    </source>
</evidence>
<reference evidence="2 3" key="1">
    <citation type="submission" date="2013-12" db="EMBL/GenBank/DDBJ databases">
        <authorList>
            <person name="Zelazny A."/>
            <person name="Olivier K."/>
            <person name="Holland S."/>
            <person name="Lenaerts A."/>
            <person name="Ordway D."/>
            <person name="DeGroote M.A."/>
            <person name="Parker T."/>
            <person name="Sizemore C."/>
            <person name="Tallon L.J."/>
            <person name="Sadzewicz L.K."/>
            <person name="Sengamalay N."/>
            <person name="Fraser C.M."/>
            <person name="Hine E."/>
            <person name="Shefchek K.A."/>
            <person name="Das S.P."/>
            <person name="Tettelin H."/>
        </authorList>
    </citation>
    <scope>NUCLEOTIDE SEQUENCE [LARGE SCALE GENOMIC DNA]</scope>
    <source>
        <strain evidence="2 3">1956</strain>
    </source>
</reference>
<proteinExistence type="predicted"/>
<evidence type="ECO:0000313" key="3">
    <source>
        <dbReference type="Proteomes" id="UP000020825"/>
    </source>
</evidence>
<name>X8CMX8_MYCIT</name>
<gene>
    <name evidence="2" type="primary">gfsF</name>
    <name evidence="2" type="ORF">I550_0564</name>
</gene>
<dbReference type="Proteomes" id="UP000020825">
    <property type="component" value="Unassembled WGS sequence"/>
</dbReference>
<sequence>MSHGVLPSQIRTRDSGRDSASAMTSGGGANGQRGSLAIG</sequence>
<dbReference type="EMBL" id="JAOG01000001">
    <property type="protein sequence ID" value="EUA57439.1"/>
    <property type="molecule type" value="Genomic_DNA"/>
</dbReference>
<organism evidence="2 3">
    <name type="scientific">Mycobacterium intracellulare 1956</name>
    <dbReference type="NCBI Taxonomy" id="1299331"/>
    <lineage>
        <taxon>Bacteria</taxon>
        <taxon>Bacillati</taxon>
        <taxon>Actinomycetota</taxon>
        <taxon>Actinomycetes</taxon>
        <taxon>Mycobacteriales</taxon>
        <taxon>Mycobacteriaceae</taxon>
        <taxon>Mycobacterium</taxon>
        <taxon>Mycobacterium avium complex (MAC)</taxon>
    </lineage>
</organism>
<protein>
    <submittedName>
        <fullName evidence="2">Cytochrome P450 domain protein</fullName>
    </submittedName>
</protein>
<comment type="caution">
    <text evidence="2">The sequence shown here is derived from an EMBL/GenBank/DDBJ whole genome shotgun (WGS) entry which is preliminary data.</text>
</comment>
<feature type="region of interest" description="Disordered" evidence="1">
    <location>
        <begin position="1"/>
        <end position="39"/>
    </location>
</feature>
<evidence type="ECO:0000313" key="2">
    <source>
        <dbReference type="EMBL" id="EUA57439.1"/>
    </source>
</evidence>